<dbReference type="InterPro" id="IPR015943">
    <property type="entry name" value="WD40/YVTN_repeat-like_dom_sf"/>
</dbReference>
<dbReference type="PROSITE" id="PS00678">
    <property type="entry name" value="WD_REPEATS_1"/>
    <property type="match status" value="1"/>
</dbReference>
<protein>
    <submittedName>
        <fullName evidence="6">SAGA complex subunit Spt8</fullName>
    </submittedName>
</protein>
<feature type="compositionally biased region" description="Acidic residues" evidence="4">
    <location>
        <begin position="1"/>
        <end position="50"/>
    </location>
</feature>
<dbReference type="SMART" id="SM00320">
    <property type="entry name" value="WD40"/>
    <property type="match status" value="5"/>
</dbReference>
<proteinExistence type="predicted"/>
<dbReference type="GO" id="GO:0005634">
    <property type="term" value="C:nucleus"/>
    <property type="evidence" value="ECO:0000318"/>
    <property type="project" value="GO_Central"/>
</dbReference>
<organism evidence="6 8">
    <name type="scientific">Schizosaccharomyces japonicus (strain yFS275 / FY16936)</name>
    <name type="common">Fission yeast</name>
    <dbReference type="NCBI Taxonomy" id="402676"/>
    <lineage>
        <taxon>Eukaryota</taxon>
        <taxon>Fungi</taxon>
        <taxon>Dikarya</taxon>
        <taxon>Ascomycota</taxon>
        <taxon>Taphrinomycotina</taxon>
        <taxon>Schizosaccharomycetes</taxon>
        <taxon>Schizosaccharomycetales</taxon>
        <taxon>Schizosaccharomycetaceae</taxon>
        <taxon>Schizosaccharomyces</taxon>
    </lineage>
</organism>
<dbReference type="eggNOG" id="ENOG502QS8F">
    <property type="taxonomic scope" value="Eukaryota"/>
</dbReference>
<feature type="region of interest" description="Disordered" evidence="4">
    <location>
        <begin position="258"/>
        <end position="325"/>
    </location>
</feature>
<keyword evidence="2" id="KW-0677">Repeat</keyword>
<dbReference type="OMA" id="WDRRQPN"/>
<keyword evidence="1 3" id="KW-0853">WD repeat</keyword>
<dbReference type="PROSITE" id="PS50082">
    <property type="entry name" value="WD_REPEATS_2"/>
    <property type="match status" value="1"/>
</dbReference>
<gene>
    <name evidence="7" type="primary">spt8</name>
    <name evidence="6" type="ORF">SJAG_02066</name>
</gene>
<dbReference type="RefSeq" id="XP_002173284.1">
    <property type="nucleotide sequence ID" value="XM_002173248.1"/>
</dbReference>
<dbReference type="Proteomes" id="UP000001744">
    <property type="component" value="Unassembled WGS sequence"/>
</dbReference>
<dbReference type="PROSITE" id="PS50294">
    <property type="entry name" value="WD_REPEATS_REGION"/>
    <property type="match status" value="1"/>
</dbReference>
<name>B6JZM3_SCHJY</name>
<feature type="repeat" description="WD" evidence="3">
    <location>
        <begin position="203"/>
        <end position="244"/>
    </location>
</feature>
<dbReference type="JaponicusDB" id="SJAG_02066">
    <property type="gene designation" value="spt8"/>
</dbReference>
<dbReference type="AlphaFoldDB" id="B6JZM3"/>
<sequence>MDESEVELGLLEDDDVEMEEDEPMEELPEEKVEEEEEIDIDAENEEDELESSNLQELLETGVNELEDPIREFREKAVQASSYDITPTVAIPMATSINACAFTSGLRWLFTGGEDGYIRKYDFAASVNGQLPLTVAQKHPFVDTIVNAGVLLNYFTNGYEVDKPSPVYSLAVHTQGLWALSGVNNGDIIMYSTRHQEGYPITSLKKHTAPVSILTLHSEERSVLSGSWDRDVHLWDLETGNVKATFSADSGQVSHIQYRPVPGTITGTESDDMESLFGSPVSRSPCESLFGEEEAKQKDEEKEPLSKDDKNQVTVSNDENTPEKQEEGNVFYSLYIDGILALWDQRQPNVISKYPVPKGVPPWAMSASWAVDGNSIFVGRRNGIVEEFNVHGPKEPVRVLRMPANSGPVSAVCPTPNGRYLVTGSYDNVRLYDLQKTSGINFLIISGHHGGLVSTIFTEPSCRFMISASGNRGWEGTTTEALLGYVINSNP</sequence>
<dbReference type="PANTHER" id="PTHR22847:SF735">
    <property type="entry name" value="AFR153WP"/>
    <property type="match status" value="1"/>
</dbReference>
<dbReference type="EMBL" id="KE651168">
    <property type="protein sequence ID" value="EEB06991.1"/>
    <property type="molecule type" value="Genomic_DNA"/>
</dbReference>
<dbReference type="InterPro" id="IPR019775">
    <property type="entry name" value="WD40_repeat_CS"/>
</dbReference>
<evidence type="ECO:0000256" key="3">
    <source>
        <dbReference type="PROSITE-ProRule" id="PRU00221"/>
    </source>
</evidence>
<evidence type="ECO:0000259" key="5">
    <source>
        <dbReference type="Pfam" id="PF23798"/>
    </source>
</evidence>
<evidence type="ECO:0000256" key="4">
    <source>
        <dbReference type="SAM" id="MobiDB-lite"/>
    </source>
</evidence>
<dbReference type="SUPFAM" id="SSF50978">
    <property type="entry name" value="WD40 repeat-like"/>
    <property type="match status" value="1"/>
</dbReference>
<keyword evidence="8" id="KW-1185">Reference proteome</keyword>
<dbReference type="GO" id="GO:0000124">
    <property type="term" value="C:SAGA complex"/>
    <property type="evidence" value="ECO:0007669"/>
    <property type="project" value="EnsemblFungi"/>
</dbReference>
<dbReference type="InterPro" id="IPR036322">
    <property type="entry name" value="WD40_repeat_dom_sf"/>
</dbReference>
<dbReference type="InterPro" id="IPR057544">
    <property type="entry name" value="Beta-prop_SPT8"/>
</dbReference>
<feature type="region of interest" description="Disordered" evidence="4">
    <location>
        <begin position="1"/>
        <end position="51"/>
    </location>
</feature>
<dbReference type="Pfam" id="PF23798">
    <property type="entry name" value="Beta-prop_SPT8"/>
    <property type="match status" value="1"/>
</dbReference>
<dbReference type="PANTHER" id="PTHR22847">
    <property type="entry name" value="WD40 REPEAT PROTEIN"/>
    <property type="match status" value="1"/>
</dbReference>
<dbReference type="InterPro" id="IPR001680">
    <property type="entry name" value="WD40_rpt"/>
</dbReference>
<evidence type="ECO:0000256" key="1">
    <source>
        <dbReference type="ARBA" id="ARBA00022574"/>
    </source>
</evidence>
<evidence type="ECO:0000313" key="8">
    <source>
        <dbReference type="Proteomes" id="UP000001744"/>
    </source>
</evidence>
<dbReference type="GO" id="GO:1900237">
    <property type="term" value="P:positive regulation of induction of conjugation with cellular fusion"/>
    <property type="evidence" value="ECO:0007669"/>
    <property type="project" value="EnsemblFungi"/>
</dbReference>
<feature type="compositionally biased region" description="Basic and acidic residues" evidence="4">
    <location>
        <begin position="292"/>
        <end position="310"/>
    </location>
</feature>
<reference evidence="6 8" key="1">
    <citation type="journal article" date="2011" name="Science">
        <title>Comparative functional genomics of the fission yeasts.</title>
        <authorList>
            <person name="Rhind N."/>
            <person name="Chen Z."/>
            <person name="Yassour M."/>
            <person name="Thompson D.A."/>
            <person name="Haas B.J."/>
            <person name="Habib N."/>
            <person name="Wapinski I."/>
            <person name="Roy S."/>
            <person name="Lin M.F."/>
            <person name="Heiman D.I."/>
            <person name="Young S.K."/>
            <person name="Furuya K."/>
            <person name="Guo Y."/>
            <person name="Pidoux A."/>
            <person name="Chen H.M."/>
            <person name="Robbertse B."/>
            <person name="Goldberg J.M."/>
            <person name="Aoki K."/>
            <person name="Bayne E.H."/>
            <person name="Berlin A.M."/>
            <person name="Desjardins C.A."/>
            <person name="Dobbs E."/>
            <person name="Dukaj L."/>
            <person name="Fan L."/>
            <person name="FitzGerald M.G."/>
            <person name="French C."/>
            <person name="Gujja S."/>
            <person name="Hansen K."/>
            <person name="Keifenheim D."/>
            <person name="Levin J.Z."/>
            <person name="Mosher R.A."/>
            <person name="Mueller C.A."/>
            <person name="Pfiffner J."/>
            <person name="Priest M."/>
            <person name="Russ C."/>
            <person name="Smialowska A."/>
            <person name="Swoboda P."/>
            <person name="Sykes S.M."/>
            <person name="Vaughn M."/>
            <person name="Vengrova S."/>
            <person name="Yoder R."/>
            <person name="Zeng Q."/>
            <person name="Allshire R."/>
            <person name="Baulcombe D."/>
            <person name="Birren B.W."/>
            <person name="Brown W."/>
            <person name="Ekwall K."/>
            <person name="Kellis M."/>
            <person name="Leatherwood J."/>
            <person name="Levin H."/>
            <person name="Margalit H."/>
            <person name="Martienssen R."/>
            <person name="Nieduszynski C.A."/>
            <person name="Spatafora J.W."/>
            <person name="Friedman N."/>
            <person name="Dalgaard J.Z."/>
            <person name="Baumann P."/>
            <person name="Niki H."/>
            <person name="Regev A."/>
            <person name="Nusbaum C."/>
        </authorList>
    </citation>
    <scope>NUCLEOTIDE SEQUENCE [LARGE SCALE GENOMIC DNA]</scope>
    <source>
        <strain evidence="8">yFS275 / FY16936</strain>
    </source>
</reference>
<evidence type="ECO:0000313" key="7">
    <source>
        <dbReference type="JaponicusDB" id="SJAG_02066"/>
    </source>
</evidence>
<dbReference type="Gene3D" id="2.130.10.10">
    <property type="entry name" value="YVTN repeat-like/Quinoprotein amine dehydrogenase"/>
    <property type="match status" value="2"/>
</dbReference>
<accession>B6JZM3</accession>
<evidence type="ECO:0000313" key="6">
    <source>
        <dbReference type="EMBL" id="EEB06991.1"/>
    </source>
</evidence>
<feature type="domain" description="Transcription factor spt8 beta-propeller" evidence="5">
    <location>
        <begin position="82"/>
        <end position="486"/>
    </location>
</feature>
<dbReference type="OrthoDB" id="10260946at2759"/>
<evidence type="ECO:0000256" key="2">
    <source>
        <dbReference type="ARBA" id="ARBA00022737"/>
    </source>
</evidence>
<dbReference type="HOGENOM" id="CLU_010934_1_0_1"/>
<dbReference type="GeneID" id="7047911"/>
<dbReference type="STRING" id="402676.B6JZM3"/>
<dbReference type="VEuPathDB" id="FungiDB:SJAG_02066"/>